<dbReference type="InterPro" id="IPR004926">
    <property type="entry name" value="LEA_3a"/>
</dbReference>
<evidence type="ECO:0000313" key="1">
    <source>
        <dbReference type="EMBL" id="KAL2341777.1"/>
    </source>
</evidence>
<accession>A0ABD1N1X4</accession>
<dbReference type="PANTHER" id="PTHR33509">
    <property type="entry name" value="LATE EMBRYOGENIS ABUNDANT PROTEIN 2-RELATED"/>
    <property type="match status" value="1"/>
</dbReference>
<dbReference type="Proteomes" id="UP001603857">
    <property type="component" value="Unassembled WGS sequence"/>
</dbReference>
<dbReference type="Pfam" id="PF03242">
    <property type="entry name" value="LEA_3a"/>
    <property type="match status" value="1"/>
</dbReference>
<reference evidence="1 2" key="1">
    <citation type="submission" date="2024-08" db="EMBL/GenBank/DDBJ databases">
        <title>Insights into the chromosomal genome structure of Flemingia macrophylla.</title>
        <authorList>
            <person name="Ding Y."/>
            <person name="Zhao Y."/>
            <person name="Bi W."/>
            <person name="Wu M."/>
            <person name="Zhao G."/>
            <person name="Gong Y."/>
            <person name="Li W."/>
            <person name="Zhang P."/>
        </authorList>
    </citation>
    <scope>NUCLEOTIDE SEQUENCE [LARGE SCALE GENOMIC DNA]</scope>
    <source>
        <strain evidence="1">DYQJB</strain>
        <tissue evidence="1">Leaf</tissue>
    </source>
</reference>
<dbReference type="AlphaFoldDB" id="A0ABD1N1X4"/>
<dbReference type="EMBL" id="JBGMDY010000003">
    <property type="protein sequence ID" value="KAL2341777.1"/>
    <property type="molecule type" value="Genomic_DNA"/>
</dbReference>
<comment type="caution">
    <text evidence="1">The sequence shown here is derived from an EMBL/GenBank/DDBJ whole genome shotgun (WGS) entry which is preliminary data.</text>
</comment>
<organism evidence="1 2">
    <name type="scientific">Flemingia macrophylla</name>
    <dbReference type="NCBI Taxonomy" id="520843"/>
    <lineage>
        <taxon>Eukaryota</taxon>
        <taxon>Viridiplantae</taxon>
        <taxon>Streptophyta</taxon>
        <taxon>Embryophyta</taxon>
        <taxon>Tracheophyta</taxon>
        <taxon>Spermatophyta</taxon>
        <taxon>Magnoliopsida</taxon>
        <taxon>eudicotyledons</taxon>
        <taxon>Gunneridae</taxon>
        <taxon>Pentapetalae</taxon>
        <taxon>rosids</taxon>
        <taxon>fabids</taxon>
        <taxon>Fabales</taxon>
        <taxon>Fabaceae</taxon>
        <taxon>Papilionoideae</taxon>
        <taxon>50 kb inversion clade</taxon>
        <taxon>NPAAA clade</taxon>
        <taxon>indigoferoid/millettioid clade</taxon>
        <taxon>Phaseoleae</taxon>
        <taxon>Flemingia</taxon>
    </lineage>
</organism>
<sequence>MYLCNRRGYAVASSDVCTVRGGLARNRIEIGKVQEKNVTKDGCGPPLAWGPDPVTGYYRPINHTTEIDPVELRQMLLNHKIRS</sequence>
<proteinExistence type="predicted"/>
<dbReference type="PANTHER" id="PTHR33509:SF34">
    <property type="entry name" value="LATE EMBRYOGENIS ABUNDANT PROTEIN 41"/>
    <property type="match status" value="1"/>
</dbReference>
<evidence type="ECO:0000313" key="2">
    <source>
        <dbReference type="Proteomes" id="UP001603857"/>
    </source>
</evidence>
<protein>
    <recommendedName>
        <fullName evidence="3">Late embryogenesis abundant protein Lea5</fullName>
    </recommendedName>
</protein>
<evidence type="ECO:0008006" key="3">
    <source>
        <dbReference type="Google" id="ProtNLM"/>
    </source>
</evidence>
<gene>
    <name evidence="1" type="ORF">Fmac_009717</name>
</gene>
<name>A0ABD1N1X4_9FABA</name>
<keyword evidence="2" id="KW-1185">Reference proteome</keyword>